<name>A0A8K0ET45_BRALA</name>
<evidence type="ECO:0000256" key="11">
    <source>
        <dbReference type="ARBA" id="ARBA00035337"/>
    </source>
</evidence>
<dbReference type="SMART" id="SM01380">
    <property type="entry name" value="Ribosomal_L31e"/>
    <property type="match status" value="1"/>
</dbReference>
<dbReference type="Gene3D" id="3.40.640.10">
    <property type="entry name" value="Type I PLP-dependent aspartate aminotransferase-like (Major domain)"/>
    <property type="match status" value="1"/>
</dbReference>
<evidence type="ECO:0000259" key="12">
    <source>
        <dbReference type="Pfam" id="PF00155"/>
    </source>
</evidence>
<evidence type="ECO:0000256" key="3">
    <source>
        <dbReference type="ARBA" id="ARBA00010808"/>
    </source>
</evidence>
<dbReference type="InterPro" id="IPR004839">
    <property type="entry name" value="Aminotransferase_I/II_large"/>
</dbReference>
<dbReference type="Proteomes" id="UP000838412">
    <property type="component" value="Chromosome 6"/>
</dbReference>
<comment type="subunit">
    <text evidence="4">Homodimer.</text>
</comment>
<dbReference type="SUPFAM" id="SSF54575">
    <property type="entry name" value="Ribosomal protein L31e"/>
    <property type="match status" value="1"/>
</dbReference>
<evidence type="ECO:0000256" key="1">
    <source>
        <dbReference type="ARBA" id="ARBA00001933"/>
    </source>
</evidence>
<dbReference type="OrthoDB" id="9739313at2759"/>
<gene>
    <name evidence="13" type="primary">AADAT</name>
    <name evidence="13" type="ORF">BLAG_LOCUS20960</name>
</gene>
<dbReference type="GO" id="GO:0003735">
    <property type="term" value="F:structural constituent of ribosome"/>
    <property type="evidence" value="ECO:0007669"/>
    <property type="project" value="InterPro"/>
</dbReference>
<dbReference type="InterPro" id="IPR050859">
    <property type="entry name" value="Class-I_PLP-dep_aminotransf"/>
</dbReference>
<dbReference type="GO" id="GO:0016212">
    <property type="term" value="F:kynurenine-oxoglutarate transaminase activity"/>
    <property type="evidence" value="ECO:0007669"/>
    <property type="project" value="TreeGrafter"/>
</dbReference>
<dbReference type="InterPro" id="IPR020052">
    <property type="entry name" value="Ribosomal_eL31_CS"/>
</dbReference>
<keyword evidence="7" id="KW-0663">Pyridoxal phosphate</keyword>
<dbReference type="InterPro" id="IPR015421">
    <property type="entry name" value="PyrdxlP-dep_Trfase_major"/>
</dbReference>
<evidence type="ECO:0000256" key="2">
    <source>
        <dbReference type="ARBA" id="ARBA00007441"/>
    </source>
</evidence>
<comment type="similarity">
    <text evidence="2">Belongs to the class-I pyridoxal-phosphate-dependent aminotransferase family.</text>
</comment>
<dbReference type="PANTHER" id="PTHR42790">
    <property type="entry name" value="AMINOTRANSFERASE"/>
    <property type="match status" value="1"/>
</dbReference>
<keyword evidence="5" id="KW-0032">Aminotransferase</keyword>
<dbReference type="FunFam" id="3.90.1150.10:FF:000166">
    <property type="entry name" value="Kynurenine/alpha-aminoadipate aminotransferase, mitochondrial"/>
    <property type="match status" value="1"/>
</dbReference>
<evidence type="ECO:0000256" key="7">
    <source>
        <dbReference type="ARBA" id="ARBA00022898"/>
    </source>
</evidence>
<keyword evidence="8" id="KW-0689">Ribosomal protein</keyword>
<dbReference type="Gene3D" id="3.10.440.10">
    <property type="match status" value="1"/>
</dbReference>
<dbReference type="InterPro" id="IPR015424">
    <property type="entry name" value="PyrdxlP-dep_Trfase"/>
</dbReference>
<keyword evidence="14" id="KW-1185">Reference proteome</keyword>
<dbReference type="FunFam" id="3.40.640.10:FF:000053">
    <property type="entry name" value="Aminotransferase, class I"/>
    <property type="match status" value="1"/>
</dbReference>
<evidence type="ECO:0000256" key="10">
    <source>
        <dbReference type="ARBA" id="ARBA00035230"/>
    </source>
</evidence>
<keyword evidence="6" id="KW-0808">Transferase</keyword>
<dbReference type="GO" id="GO:1990904">
    <property type="term" value="C:ribonucleoprotein complex"/>
    <property type="evidence" value="ECO:0007669"/>
    <property type="project" value="UniProtKB-KW"/>
</dbReference>
<evidence type="ECO:0000256" key="9">
    <source>
        <dbReference type="ARBA" id="ARBA00023274"/>
    </source>
</evidence>
<evidence type="ECO:0000313" key="13">
    <source>
        <dbReference type="EMBL" id="CAH1267738.1"/>
    </source>
</evidence>
<dbReference type="Pfam" id="PF01198">
    <property type="entry name" value="Ribosomal_L31e"/>
    <property type="match status" value="1"/>
</dbReference>
<dbReference type="GO" id="GO:0030170">
    <property type="term" value="F:pyridoxal phosphate binding"/>
    <property type="evidence" value="ECO:0007669"/>
    <property type="project" value="InterPro"/>
</dbReference>
<protein>
    <recommendedName>
        <fullName evidence="10">Large ribosomal subunit protein eL31</fullName>
    </recommendedName>
    <alternativeName>
        <fullName evidence="11">60S ribosomal protein L31</fullName>
    </alternativeName>
</protein>
<sequence>MNYGRFLTAVSRARNTEFLSNLVEIQQRATPGSLIALSTGMPNTSCFPLSSAHLFTKKGKKLDLSPLWMNQGLQYTMSQGHPEMVEWGKQLQRRKHNPPTDYLHHEGKMDLCVTAGSQEAMCKTMEMLVTAGDNVLIETPTYPGILSIAKPMGCNILEVETDEQGPKISSLRKILSNWNPAESADVWSDIPRVFYTVSAGSNPTGVTTSFERKQQVYQIAREYDFLILEDDPYYFIQFSETPVPSYLSMDVDGRVIRFDSFSKILSAGMRIGFATGPQPLIEKLVFHMQVCTQHANTLSQMICLLILQEWGHEGFDAHTESVTEFYRKRRDIIVESCDTWLKDYAEWTVPDSGMFLWMKLLGIQDTADLVMQKALDAGVLFAPGKAFIANDAEPSPYIRASYSQAPEEDIDKMAPTKKGEKKKRSAMNEVVTREYTVNLHKRVHGMGFKKRAPRAVKEIRKFAEKMMGTPDVRIDTRLNKQVWAKGVRSPPCRLRVRLARKRNEDEDSANKLYTLVTYVPVTTFKRLGTVNVESED</sequence>
<feature type="domain" description="Aminotransferase class I/classII large" evidence="12">
    <location>
        <begin position="74"/>
        <end position="413"/>
    </location>
</feature>
<evidence type="ECO:0000256" key="4">
    <source>
        <dbReference type="ARBA" id="ARBA00011738"/>
    </source>
</evidence>
<dbReference type="GO" id="GO:0005840">
    <property type="term" value="C:ribosome"/>
    <property type="evidence" value="ECO:0007669"/>
    <property type="project" value="UniProtKB-KW"/>
</dbReference>
<evidence type="ECO:0000313" key="14">
    <source>
        <dbReference type="Proteomes" id="UP000838412"/>
    </source>
</evidence>
<dbReference type="GO" id="GO:1901605">
    <property type="term" value="P:alpha-amino acid metabolic process"/>
    <property type="evidence" value="ECO:0007669"/>
    <property type="project" value="TreeGrafter"/>
</dbReference>
<dbReference type="SUPFAM" id="SSF53383">
    <property type="entry name" value="PLP-dependent transferases"/>
    <property type="match status" value="1"/>
</dbReference>
<proteinExistence type="inferred from homology"/>
<evidence type="ECO:0000256" key="8">
    <source>
        <dbReference type="ARBA" id="ARBA00022980"/>
    </source>
</evidence>
<dbReference type="InterPro" id="IPR023621">
    <property type="entry name" value="Ribosomal_eL31_dom_sf"/>
</dbReference>
<accession>A0A8K0ET45</accession>
<evidence type="ECO:0000256" key="5">
    <source>
        <dbReference type="ARBA" id="ARBA00022576"/>
    </source>
</evidence>
<reference evidence="13" key="1">
    <citation type="submission" date="2022-01" db="EMBL/GenBank/DDBJ databases">
        <authorList>
            <person name="Braso-Vives M."/>
        </authorList>
    </citation>
    <scope>NUCLEOTIDE SEQUENCE</scope>
</reference>
<organism evidence="13 14">
    <name type="scientific">Branchiostoma lanceolatum</name>
    <name type="common">Common lancelet</name>
    <name type="synonym">Amphioxus lanceolatum</name>
    <dbReference type="NCBI Taxonomy" id="7740"/>
    <lineage>
        <taxon>Eukaryota</taxon>
        <taxon>Metazoa</taxon>
        <taxon>Chordata</taxon>
        <taxon>Cephalochordata</taxon>
        <taxon>Leptocardii</taxon>
        <taxon>Amphioxiformes</taxon>
        <taxon>Branchiostomatidae</taxon>
        <taxon>Branchiostoma</taxon>
    </lineage>
</organism>
<dbReference type="PROSITE" id="PS01144">
    <property type="entry name" value="RIBOSOMAL_L31E"/>
    <property type="match status" value="1"/>
</dbReference>
<evidence type="ECO:0000256" key="6">
    <source>
        <dbReference type="ARBA" id="ARBA00022679"/>
    </source>
</evidence>
<dbReference type="AlphaFoldDB" id="A0A8K0ET45"/>
<dbReference type="CDD" id="cd00463">
    <property type="entry name" value="Ribosomal_L31e"/>
    <property type="match status" value="1"/>
</dbReference>
<keyword evidence="9" id="KW-0687">Ribonucleoprotein</keyword>
<dbReference type="CDD" id="cd00609">
    <property type="entry name" value="AAT_like"/>
    <property type="match status" value="1"/>
</dbReference>
<dbReference type="InterPro" id="IPR000054">
    <property type="entry name" value="Ribosomal_eL31"/>
</dbReference>
<dbReference type="GO" id="GO:0006412">
    <property type="term" value="P:translation"/>
    <property type="evidence" value="ECO:0007669"/>
    <property type="project" value="InterPro"/>
</dbReference>
<comment type="cofactor">
    <cofactor evidence="1">
        <name>pyridoxal 5'-phosphate</name>
        <dbReference type="ChEBI" id="CHEBI:597326"/>
    </cofactor>
</comment>
<dbReference type="EMBL" id="OV696691">
    <property type="protein sequence ID" value="CAH1267738.1"/>
    <property type="molecule type" value="Genomic_DNA"/>
</dbReference>
<dbReference type="Pfam" id="PF00155">
    <property type="entry name" value="Aminotran_1_2"/>
    <property type="match status" value="1"/>
</dbReference>
<dbReference type="PANTHER" id="PTHR42790:SF19">
    <property type="entry name" value="KYNURENINE_ALPHA-AMINOADIPATE AMINOTRANSFERASE, MITOCHONDRIAL"/>
    <property type="match status" value="1"/>
</dbReference>
<dbReference type="FunFam" id="3.10.440.10:FF:000001">
    <property type="entry name" value="60S ribosomal protein L31"/>
    <property type="match status" value="1"/>
</dbReference>
<comment type="similarity">
    <text evidence="3">Belongs to the eukaryotic ribosomal protein eL31 family.</text>
</comment>